<sequence>MDLEPVYLDNGLIRMPCLSVSPTAVTAYTRLMDFNGNFKTWNTGIKPPCENKEKGFISKKGQKALERAVYWFLYSVDPNIVNSGKGKEKITFLTLTLPSKQVHSDKEIKDKCLKQFLTEIRAKYEVEKFIWKAEKQGQGQLHFHILLDKYIDAKEVRTIWNRIINKLHYVYEYHKKMNALSWSDYRDMRLKEIKGKPSEKDKQRIRKAYKAGCAANWMNPNSTDIENLRKVGNIAAYVGKYMSKEHKGIAKENLKVDGRIWFSSQSVSKMKNLLLVAADDMTYIEEFADMIKRYQDTNKVYESEHALMLGVPIDQLKYKGYKTIPEEFAQYCRELFSPVKQKVIEFNQAVKQEIKQIINNEPKQLQLCM</sequence>
<accession>A0ABS5KC83</accession>
<evidence type="ECO:0000313" key="2">
    <source>
        <dbReference type="EMBL" id="MBS2212146.1"/>
    </source>
</evidence>
<organism evidence="2 3">
    <name type="scientific">Carboxylicivirga mesophila</name>
    <dbReference type="NCBI Taxonomy" id="1166478"/>
    <lineage>
        <taxon>Bacteria</taxon>
        <taxon>Pseudomonadati</taxon>
        <taxon>Bacteroidota</taxon>
        <taxon>Bacteroidia</taxon>
        <taxon>Marinilabiliales</taxon>
        <taxon>Marinilabiliaceae</taxon>
        <taxon>Carboxylicivirga</taxon>
    </lineage>
</organism>
<protein>
    <recommendedName>
        <fullName evidence="1">Replication-associated protein ORF2/G2P domain-containing protein</fullName>
    </recommendedName>
</protein>
<dbReference type="InterPro" id="IPR056906">
    <property type="entry name" value="ORF2/G2P_dom"/>
</dbReference>
<name>A0ABS5KC83_9BACT</name>
<dbReference type="Proteomes" id="UP000721861">
    <property type="component" value="Unassembled WGS sequence"/>
</dbReference>
<gene>
    <name evidence="2" type="ORF">KEM09_12070</name>
</gene>
<dbReference type="Pfam" id="PF23343">
    <property type="entry name" value="REP_ORF2-G2P"/>
    <property type="match status" value="1"/>
</dbReference>
<evidence type="ECO:0000259" key="1">
    <source>
        <dbReference type="Pfam" id="PF23343"/>
    </source>
</evidence>
<reference evidence="2 3" key="1">
    <citation type="journal article" date="2014" name="Int. J. Syst. Evol. Microbiol.">
        <title>Carboxylicivirga gen. nov. in the family Marinilabiliaceae with two novel species, Carboxylicivirga mesophila sp. nov. and Carboxylicivirga taeanensis sp. nov., and reclassification of Cytophaga fermentans as Saccharicrinis fermentans gen. nov., comb. nov.</title>
        <authorList>
            <person name="Yang S.H."/>
            <person name="Seo H.S."/>
            <person name="Woo J.H."/>
            <person name="Oh H.M."/>
            <person name="Jang H."/>
            <person name="Lee J.H."/>
            <person name="Kim S.J."/>
            <person name="Kwon K.K."/>
        </authorList>
    </citation>
    <scope>NUCLEOTIDE SEQUENCE [LARGE SCALE GENOMIC DNA]</scope>
    <source>
        <strain evidence="2 3">JCM 18290</strain>
    </source>
</reference>
<evidence type="ECO:0000313" key="3">
    <source>
        <dbReference type="Proteomes" id="UP000721861"/>
    </source>
</evidence>
<keyword evidence="3" id="KW-1185">Reference proteome</keyword>
<dbReference type="EMBL" id="JAGUCN010000013">
    <property type="protein sequence ID" value="MBS2212146.1"/>
    <property type="molecule type" value="Genomic_DNA"/>
</dbReference>
<dbReference type="RefSeq" id="WP_212228632.1">
    <property type="nucleotide sequence ID" value="NZ_JAGUCN010000013.1"/>
</dbReference>
<comment type="caution">
    <text evidence="2">The sequence shown here is derived from an EMBL/GenBank/DDBJ whole genome shotgun (WGS) entry which is preliminary data.</text>
</comment>
<feature type="domain" description="Replication-associated protein ORF2/G2P" evidence="1">
    <location>
        <begin position="91"/>
        <end position="245"/>
    </location>
</feature>
<proteinExistence type="predicted"/>